<dbReference type="CDD" id="cd12148">
    <property type="entry name" value="fungal_TF_MHR"/>
    <property type="match status" value="1"/>
</dbReference>
<comment type="caution">
    <text evidence="7">The sequence shown here is derived from an EMBL/GenBank/DDBJ whole genome shotgun (WGS) entry which is preliminary data.</text>
</comment>
<dbReference type="PANTHER" id="PTHR47338:SF27">
    <property type="entry name" value="ZN(II)2CYS6 TRANSCRIPTION FACTOR (EUROFUNG)"/>
    <property type="match status" value="1"/>
</dbReference>
<evidence type="ECO:0000256" key="4">
    <source>
        <dbReference type="ARBA" id="ARBA00023163"/>
    </source>
</evidence>
<protein>
    <recommendedName>
        <fullName evidence="9">Transcription factor domain-containing protein</fullName>
    </recommendedName>
</protein>
<dbReference type="GO" id="GO:0005634">
    <property type="term" value="C:nucleus"/>
    <property type="evidence" value="ECO:0007669"/>
    <property type="project" value="UniProtKB-SubCell"/>
</dbReference>
<evidence type="ECO:0000313" key="8">
    <source>
        <dbReference type="Proteomes" id="UP001150941"/>
    </source>
</evidence>
<sequence length="537" mass="60590">MNQKYDASFEESAGHDNGKIGRKAQDSLSPMQLSQEDNDDDNGLLQQAVEWAAEAAKLVFADIENPSEENLVTFLTLGLFWSSQNDWKRLEIHSGALAGTFRALGFPASGRGSSRSLRAELSRRRLWASFIISQFCNWLDSGAMNIEHFDGIPMPCNDLEFELGDINGDLQSPPSFLHDRGNDGFFAEMIRVTRLWYMIILSSDCVWPCVCRLAHNDKLPMDQKLMSLQKLDAELKEWKEGLPTAFSFTPLTTGSTRPEANALQLHLVYNQAMCTLHSSIIPLFSFYPQEKNYGFFKSVSAQTALYHARQISEMFIQAKMWSRNHATGFMGYAAYCSMAVQMPFLWCEKDHIQQNAHSNIIVNLDRMHAIGRHWKLVAILVEYVPALYKYHKELRYSLRDEPRTLDEVDLDRHQGKRVKVRTSILGYNRIIGCVSRQPSLRETGKLSLDFDDDQVSSNDSGQAAAGAEVLAEQAGLGAFETPHASYMESLDIHELFSDSGIMASSDEYFDLLSQLGGSVFDTGQEFLPDTMDFPSIF</sequence>
<proteinExistence type="predicted"/>
<evidence type="ECO:0000313" key="7">
    <source>
        <dbReference type="EMBL" id="KAJ5223387.1"/>
    </source>
</evidence>
<keyword evidence="4" id="KW-0804">Transcription</keyword>
<organism evidence="7 8">
    <name type="scientific">Penicillium chermesinum</name>
    <dbReference type="NCBI Taxonomy" id="63820"/>
    <lineage>
        <taxon>Eukaryota</taxon>
        <taxon>Fungi</taxon>
        <taxon>Dikarya</taxon>
        <taxon>Ascomycota</taxon>
        <taxon>Pezizomycotina</taxon>
        <taxon>Eurotiomycetes</taxon>
        <taxon>Eurotiomycetidae</taxon>
        <taxon>Eurotiales</taxon>
        <taxon>Aspergillaceae</taxon>
        <taxon>Penicillium</taxon>
    </lineage>
</organism>
<reference evidence="7" key="2">
    <citation type="journal article" date="2023" name="IMA Fungus">
        <title>Comparative genomic study of the Penicillium genus elucidates a diverse pangenome and 15 lateral gene transfer events.</title>
        <authorList>
            <person name="Petersen C."/>
            <person name="Sorensen T."/>
            <person name="Nielsen M.R."/>
            <person name="Sondergaard T.E."/>
            <person name="Sorensen J.L."/>
            <person name="Fitzpatrick D.A."/>
            <person name="Frisvad J.C."/>
            <person name="Nielsen K.L."/>
        </authorList>
    </citation>
    <scope>NUCLEOTIDE SEQUENCE</scope>
    <source>
        <strain evidence="7">IBT 19713</strain>
    </source>
</reference>
<dbReference type="OrthoDB" id="4366144at2759"/>
<dbReference type="PANTHER" id="PTHR47338">
    <property type="entry name" value="ZN(II)2CYS6 TRANSCRIPTION FACTOR (EUROFUNG)-RELATED"/>
    <property type="match status" value="1"/>
</dbReference>
<evidence type="ECO:0008006" key="9">
    <source>
        <dbReference type="Google" id="ProtNLM"/>
    </source>
</evidence>
<evidence type="ECO:0000256" key="5">
    <source>
        <dbReference type="ARBA" id="ARBA00023242"/>
    </source>
</evidence>
<dbReference type="GeneID" id="83204528"/>
<evidence type="ECO:0000256" key="1">
    <source>
        <dbReference type="ARBA" id="ARBA00004123"/>
    </source>
</evidence>
<dbReference type="AlphaFoldDB" id="A0A9W9NNR8"/>
<dbReference type="EMBL" id="JAPQKS010000006">
    <property type="protein sequence ID" value="KAJ5223387.1"/>
    <property type="molecule type" value="Genomic_DNA"/>
</dbReference>
<evidence type="ECO:0000256" key="3">
    <source>
        <dbReference type="ARBA" id="ARBA00023015"/>
    </source>
</evidence>
<feature type="region of interest" description="Disordered" evidence="6">
    <location>
        <begin position="1"/>
        <end position="40"/>
    </location>
</feature>
<keyword evidence="8" id="KW-1185">Reference proteome</keyword>
<dbReference type="InterPro" id="IPR050815">
    <property type="entry name" value="TF_fung"/>
</dbReference>
<dbReference type="Proteomes" id="UP001150941">
    <property type="component" value="Unassembled WGS sequence"/>
</dbReference>
<feature type="compositionally biased region" description="Basic and acidic residues" evidence="6">
    <location>
        <begin position="12"/>
        <end position="25"/>
    </location>
</feature>
<reference evidence="7" key="1">
    <citation type="submission" date="2022-11" db="EMBL/GenBank/DDBJ databases">
        <authorList>
            <person name="Petersen C."/>
        </authorList>
    </citation>
    <scope>NUCLEOTIDE SEQUENCE</scope>
    <source>
        <strain evidence="7">IBT 19713</strain>
    </source>
</reference>
<keyword evidence="3" id="KW-0805">Transcription regulation</keyword>
<gene>
    <name evidence="7" type="ORF">N7468_007929</name>
</gene>
<comment type="subcellular location">
    <subcellularLocation>
        <location evidence="1">Nucleus</location>
    </subcellularLocation>
</comment>
<keyword evidence="2" id="KW-0479">Metal-binding</keyword>
<evidence type="ECO:0000256" key="6">
    <source>
        <dbReference type="SAM" id="MobiDB-lite"/>
    </source>
</evidence>
<dbReference type="GO" id="GO:0046872">
    <property type="term" value="F:metal ion binding"/>
    <property type="evidence" value="ECO:0007669"/>
    <property type="project" value="UniProtKB-KW"/>
</dbReference>
<feature type="compositionally biased region" description="Polar residues" evidence="6">
    <location>
        <begin position="26"/>
        <end position="35"/>
    </location>
</feature>
<accession>A0A9W9NNR8</accession>
<evidence type="ECO:0000256" key="2">
    <source>
        <dbReference type="ARBA" id="ARBA00022723"/>
    </source>
</evidence>
<keyword evidence="5" id="KW-0539">Nucleus</keyword>
<name>A0A9W9NNR8_9EURO</name>
<dbReference type="GO" id="GO:0000981">
    <property type="term" value="F:DNA-binding transcription factor activity, RNA polymerase II-specific"/>
    <property type="evidence" value="ECO:0007669"/>
    <property type="project" value="InterPro"/>
</dbReference>
<dbReference type="RefSeq" id="XP_058327570.1">
    <property type="nucleotide sequence ID" value="XM_058477225.1"/>
</dbReference>